<dbReference type="EMBL" id="JACCBM010000001">
    <property type="protein sequence ID" value="NYD71553.1"/>
    <property type="molecule type" value="Genomic_DNA"/>
</dbReference>
<dbReference type="RefSeq" id="WP_179548478.1">
    <property type="nucleotide sequence ID" value="NZ_BSEW01000002.1"/>
</dbReference>
<evidence type="ECO:0000313" key="3">
    <source>
        <dbReference type="Proteomes" id="UP000549913"/>
    </source>
</evidence>
<reference evidence="2 3" key="1">
    <citation type="submission" date="2020-07" db="EMBL/GenBank/DDBJ databases">
        <title>Sequencing the genomes of 1000 actinobacteria strains.</title>
        <authorList>
            <person name="Klenk H.-P."/>
        </authorList>
    </citation>
    <scope>NUCLEOTIDE SEQUENCE [LARGE SCALE GENOMIC DNA]</scope>
    <source>
        <strain evidence="2 3">DSM 26474</strain>
    </source>
</reference>
<dbReference type="PRINTS" id="PR00081">
    <property type="entry name" value="GDHRDH"/>
</dbReference>
<dbReference type="Proteomes" id="UP000549913">
    <property type="component" value="Unassembled WGS sequence"/>
</dbReference>
<dbReference type="AlphaFoldDB" id="A0A852SRZ6"/>
<gene>
    <name evidence="2" type="ORF">BJ984_002711</name>
</gene>
<protein>
    <submittedName>
        <fullName evidence="2">NAD(P)-dependent dehydrogenase (Short-subunit alcohol dehydrogenase family)</fullName>
    </submittedName>
</protein>
<comment type="caution">
    <text evidence="2">The sequence shown here is derived from an EMBL/GenBank/DDBJ whole genome shotgun (WGS) entry which is preliminary data.</text>
</comment>
<proteinExistence type="predicted"/>
<sequence>MGAERVVVVTGASSGIGAVVAEQAAGRGDRVAVVGRDAGRTRSVAERVGGEAFVADFARLDEVRGLADALRQRYGTVDVLLANAGGLVSKRGTTVDGHDLGFQVNHLAPYLLSRLMLPALRAAADVGRDARVVATASAANRWGRIRFDDLEGRRRPWLGGWLPYCSAKLAVVLTMKELARRESAVQAFSVHPGAVVTSFGSDSVLIRVGTALTGGHWGTTPEAGAAPLDALVSDGPVPAPSGTYFDGLKAGGRTARQAEDPEVARELWERSAELVGLPSR</sequence>
<keyword evidence="1" id="KW-0560">Oxidoreductase</keyword>
<name>A0A852SRZ6_9MICO</name>
<dbReference type="GO" id="GO:0016491">
    <property type="term" value="F:oxidoreductase activity"/>
    <property type="evidence" value="ECO:0007669"/>
    <property type="project" value="UniProtKB-KW"/>
</dbReference>
<dbReference type="PANTHER" id="PTHR43157">
    <property type="entry name" value="PHOSPHATIDYLINOSITOL-GLYCAN BIOSYNTHESIS CLASS F PROTEIN-RELATED"/>
    <property type="match status" value="1"/>
</dbReference>
<evidence type="ECO:0000256" key="1">
    <source>
        <dbReference type="ARBA" id="ARBA00023002"/>
    </source>
</evidence>
<dbReference type="SUPFAM" id="SSF51735">
    <property type="entry name" value="NAD(P)-binding Rossmann-fold domains"/>
    <property type="match status" value="1"/>
</dbReference>
<dbReference type="InterPro" id="IPR002347">
    <property type="entry name" value="SDR_fam"/>
</dbReference>
<dbReference type="Gene3D" id="3.40.50.720">
    <property type="entry name" value="NAD(P)-binding Rossmann-like Domain"/>
    <property type="match status" value="1"/>
</dbReference>
<dbReference type="Pfam" id="PF00106">
    <property type="entry name" value="adh_short"/>
    <property type="match status" value="1"/>
</dbReference>
<dbReference type="InterPro" id="IPR036291">
    <property type="entry name" value="NAD(P)-bd_dom_sf"/>
</dbReference>
<organism evidence="2 3">
    <name type="scientific">Herbiconiux flava</name>
    <dbReference type="NCBI Taxonomy" id="881268"/>
    <lineage>
        <taxon>Bacteria</taxon>
        <taxon>Bacillati</taxon>
        <taxon>Actinomycetota</taxon>
        <taxon>Actinomycetes</taxon>
        <taxon>Micrococcales</taxon>
        <taxon>Microbacteriaceae</taxon>
        <taxon>Herbiconiux</taxon>
    </lineage>
</organism>
<accession>A0A852SRZ6</accession>
<dbReference type="PANTHER" id="PTHR43157:SF31">
    <property type="entry name" value="PHOSPHATIDYLINOSITOL-GLYCAN BIOSYNTHESIS CLASS F PROTEIN"/>
    <property type="match status" value="1"/>
</dbReference>
<evidence type="ECO:0000313" key="2">
    <source>
        <dbReference type="EMBL" id="NYD71553.1"/>
    </source>
</evidence>
<keyword evidence="3" id="KW-1185">Reference proteome</keyword>